<accession>A0AAD3D190</accession>
<keyword evidence="3" id="KW-0158">Chromosome</keyword>
<feature type="compositionally biased region" description="Acidic residues" evidence="9">
    <location>
        <begin position="1068"/>
        <end position="1078"/>
    </location>
</feature>
<evidence type="ECO:0000256" key="6">
    <source>
        <dbReference type="ARBA" id="ARBA00023067"/>
    </source>
</evidence>
<evidence type="ECO:0000256" key="7">
    <source>
        <dbReference type="ARBA" id="ARBA00023306"/>
    </source>
</evidence>
<dbReference type="Proteomes" id="UP001054902">
    <property type="component" value="Unassembled WGS sequence"/>
</dbReference>
<dbReference type="GO" id="GO:0000793">
    <property type="term" value="C:condensed chromosome"/>
    <property type="evidence" value="ECO:0007669"/>
    <property type="project" value="TreeGrafter"/>
</dbReference>
<evidence type="ECO:0000256" key="2">
    <source>
        <dbReference type="ARBA" id="ARBA00006533"/>
    </source>
</evidence>
<dbReference type="AlphaFoldDB" id="A0AAD3D190"/>
<keyword evidence="8" id="KW-0175">Coiled coil</keyword>
<dbReference type="EMBL" id="BLLK01000051">
    <property type="protein sequence ID" value="GFH55991.1"/>
    <property type="molecule type" value="Genomic_DNA"/>
</dbReference>
<feature type="coiled-coil region" evidence="8">
    <location>
        <begin position="974"/>
        <end position="1004"/>
    </location>
</feature>
<evidence type="ECO:0000313" key="12">
    <source>
        <dbReference type="Proteomes" id="UP001054902"/>
    </source>
</evidence>
<gene>
    <name evidence="11" type="ORF">CTEN210_12467</name>
</gene>
<dbReference type="InterPro" id="IPR011989">
    <property type="entry name" value="ARM-like"/>
</dbReference>
<evidence type="ECO:0000259" key="10">
    <source>
        <dbReference type="Pfam" id="PF12719"/>
    </source>
</evidence>
<name>A0AAD3D190_9STRA</name>
<feature type="region of interest" description="Disordered" evidence="9">
    <location>
        <begin position="639"/>
        <end position="663"/>
    </location>
</feature>
<dbReference type="PANTHER" id="PTHR14418">
    <property type="entry name" value="CONDENSIN COMPLEX SUBUNIT 3-RELATED"/>
    <property type="match status" value="1"/>
</dbReference>
<evidence type="ECO:0000256" key="4">
    <source>
        <dbReference type="ARBA" id="ARBA00022618"/>
    </source>
</evidence>
<evidence type="ECO:0000256" key="1">
    <source>
        <dbReference type="ARBA" id="ARBA00004286"/>
    </source>
</evidence>
<proteinExistence type="inferred from homology"/>
<keyword evidence="4" id="KW-0132">Cell division</keyword>
<dbReference type="Gene3D" id="1.25.10.10">
    <property type="entry name" value="Leucine-rich Repeat Variant"/>
    <property type="match status" value="2"/>
</dbReference>
<dbReference type="GO" id="GO:0051301">
    <property type="term" value="P:cell division"/>
    <property type="evidence" value="ECO:0007669"/>
    <property type="project" value="UniProtKB-KW"/>
</dbReference>
<evidence type="ECO:0000256" key="3">
    <source>
        <dbReference type="ARBA" id="ARBA00022454"/>
    </source>
</evidence>
<dbReference type="GO" id="GO:0007076">
    <property type="term" value="P:mitotic chromosome condensation"/>
    <property type="evidence" value="ECO:0007669"/>
    <property type="project" value="InterPro"/>
</dbReference>
<protein>
    <recommendedName>
        <fullName evidence="10">Nuclear condensin complex subunit 3 C-terminal domain-containing protein</fullName>
    </recommendedName>
</protein>
<dbReference type="SUPFAM" id="SSF48371">
    <property type="entry name" value="ARM repeat"/>
    <property type="match status" value="1"/>
</dbReference>
<dbReference type="InterPro" id="IPR016024">
    <property type="entry name" value="ARM-type_fold"/>
</dbReference>
<keyword evidence="7" id="KW-0131">Cell cycle</keyword>
<feature type="domain" description="Nuclear condensin complex subunit 3 C-terminal" evidence="10">
    <location>
        <begin position="669"/>
        <end position="974"/>
    </location>
</feature>
<comment type="similarity">
    <text evidence="2">Belongs to the CND3 (condensin subunit 3) family.</text>
</comment>
<comment type="subcellular location">
    <subcellularLocation>
        <location evidence="1">Chromosome</location>
    </subcellularLocation>
</comment>
<feature type="region of interest" description="Disordered" evidence="9">
    <location>
        <begin position="1016"/>
        <end position="1174"/>
    </location>
</feature>
<dbReference type="GO" id="GO:0000796">
    <property type="term" value="C:condensin complex"/>
    <property type="evidence" value="ECO:0007669"/>
    <property type="project" value="InterPro"/>
</dbReference>
<keyword evidence="5" id="KW-0498">Mitosis</keyword>
<dbReference type="PANTHER" id="PTHR14418:SF5">
    <property type="entry name" value="CONDENSIN COMPLEX SUBUNIT 3"/>
    <property type="match status" value="1"/>
</dbReference>
<sequence length="1174" mass="131641">MPASVLESEELCIETLISTSFDNYQKNIQDTPLKPAHKKKANRSSLLFDSSTKSANQLRNQIHQFLKQHEEEDAIESISEALTKILEMTLANIVSAQVTTYNSFKSSHVHDAAMKILDMIASFAFSKGDGTFSQVVLEFWTPFLSVDVEAVRGVAVEMLKMSIMYLYSYKPLQSKNLQKQQKRQVLFTSAPFLYGTVDNVDTEIVWRESCLVDMKELLSDRLQDKSQAVRMLAIQACRKIFHSPDEDFLGLTNPELHEDLTLELLWNLEHDPSFQNRSEAIQAVPITSDTLPAIVSRTRDSKLKVRVDALDLLSQKVDVKILSRKQRIDILQSGLSMRYPTTYQAATKMLCCGWMKSCKFDPIQLLQLLENTDSKSDYDQENLDIYEDVCVKAIRAIIAAASEDYVSGTVETTGNSQDDSPATTMSTSEMTLAELSAPEIREYKENVLNLKKFDMKAMYEHIHTKEQSNMDEGEDEHQDNVLNPVSILYIRTMCDMILESTTLSDYKKSSLVAEIVPDITVLGAAIEYHSEKMNAYGEQADLLENDEEEQDKLSYYEEKEETEVFICLHLLKLAKVVDLKEEGTRRHFSSIIHRILSNPDTNADLLEGAVVALSASTESEASFLLAISEVLSYIVESEADKSTNNEDDSSPRLSSDMNPEQRKDQHLRGMEILTVALENVSRRMSSNQILKNFASLIVESLTDISLGAVVREAAVGCVGRYVLLMDEESVINDYKPLIMDIAYSKDENIEIRAQALLILCDLAFLFHRILAPINLDKVGENEVTLSDLLLDMLSQPKKALAIVAAECATKLSFTGKIHDTKIVGHLLSMYFDKDLEQSGHEGDDVAKEVGSPARLAQLLTIFFPAYSLSSDIARATLAASFRPVLDTVLKKMTTKVRGRKATTWPVGKMVEYLCQIIDQGEEEASEEKSNADIKKISPVLHAAIAISEFVSDEYDNINVTFLRALTKILSKSYIDVETENMDALKKLKSNLNQLTMEITDTSALRTVETLFEIVDEVQSEDERSEDEGDDESAPEESDHEMENTREEEQEDDEGSATEEHVHEIEDNKEVEDDEEEGMVQEQEQSIQGASVFETLDEVEDKSAPKRTSNSSSSRVGKTTLPAFASLGETERQSRRARSNGIPSFATLGGENNDEDSFESESSASSYESSDEFSE</sequence>
<evidence type="ECO:0000313" key="11">
    <source>
        <dbReference type="EMBL" id="GFH55991.1"/>
    </source>
</evidence>
<organism evidence="11 12">
    <name type="scientific">Chaetoceros tenuissimus</name>
    <dbReference type="NCBI Taxonomy" id="426638"/>
    <lineage>
        <taxon>Eukaryota</taxon>
        <taxon>Sar</taxon>
        <taxon>Stramenopiles</taxon>
        <taxon>Ochrophyta</taxon>
        <taxon>Bacillariophyta</taxon>
        <taxon>Coscinodiscophyceae</taxon>
        <taxon>Chaetocerotophycidae</taxon>
        <taxon>Chaetocerotales</taxon>
        <taxon>Chaetocerotaceae</taxon>
        <taxon>Chaetoceros</taxon>
    </lineage>
</organism>
<comment type="caution">
    <text evidence="11">The sequence shown here is derived from an EMBL/GenBank/DDBJ whole genome shotgun (WGS) entry which is preliminary data.</text>
</comment>
<keyword evidence="6" id="KW-0226">DNA condensation</keyword>
<evidence type="ECO:0000256" key="8">
    <source>
        <dbReference type="SAM" id="Coils"/>
    </source>
</evidence>
<dbReference type="Pfam" id="PF12719">
    <property type="entry name" value="Cnd3"/>
    <property type="match status" value="1"/>
</dbReference>
<feature type="compositionally biased region" description="Polar residues" evidence="9">
    <location>
        <begin position="1105"/>
        <end position="1116"/>
    </location>
</feature>
<feature type="compositionally biased region" description="Basic and acidic residues" evidence="9">
    <location>
        <begin position="1057"/>
        <end position="1067"/>
    </location>
</feature>
<reference evidence="11 12" key="1">
    <citation type="journal article" date="2021" name="Sci. Rep.">
        <title>The genome of the diatom Chaetoceros tenuissimus carries an ancient integrated fragment of an extant virus.</title>
        <authorList>
            <person name="Hongo Y."/>
            <person name="Kimura K."/>
            <person name="Takaki Y."/>
            <person name="Yoshida Y."/>
            <person name="Baba S."/>
            <person name="Kobayashi G."/>
            <person name="Nagasaki K."/>
            <person name="Hano T."/>
            <person name="Tomaru Y."/>
        </authorList>
    </citation>
    <scope>NUCLEOTIDE SEQUENCE [LARGE SCALE GENOMIC DNA]</scope>
    <source>
        <strain evidence="11 12">NIES-3715</strain>
    </source>
</reference>
<keyword evidence="12" id="KW-1185">Reference proteome</keyword>
<feature type="compositionally biased region" description="Acidic residues" evidence="9">
    <location>
        <begin position="1047"/>
        <end position="1056"/>
    </location>
</feature>
<feature type="compositionally biased region" description="Acidic residues" evidence="9">
    <location>
        <begin position="1016"/>
        <end position="1039"/>
    </location>
</feature>
<evidence type="ECO:0000256" key="5">
    <source>
        <dbReference type="ARBA" id="ARBA00022776"/>
    </source>
</evidence>
<evidence type="ECO:0000256" key="9">
    <source>
        <dbReference type="SAM" id="MobiDB-lite"/>
    </source>
</evidence>
<dbReference type="InterPro" id="IPR025977">
    <property type="entry name" value="Cnd3_C"/>
</dbReference>
<dbReference type="InterPro" id="IPR027165">
    <property type="entry name" value="CND3"/>
</dbReference>